<dbReference type="Proteomes" id="UP000601041">
    <property type="component" value="Unassembled WGS sequence"/>
</dbReference>
<dbReference type="EMBL" id="CABFWE030000005">
    <property type="protein sequence ID" value="CAD7038567.1"/>
    <property type="molecule type" value="Genomic_DNA"/>
</dbReference>
<comment type="caution">
    <text evidence="1">The sequence shown here is derived from an EMBL/GenBank/DDBJ whole genome shotgun (WGS) entry which is preliminary data.</text>
</comment>
<evidence type="ECO:0000313" key="2">
    <source>
        <dbReference type="Proteomes" id="UP000601041"/>
    </source>
</evidence>
<keyword evidence="2" id="KW-1185">Reference proteome</keyword>
<accession>A0ABM8PMX3</accession>
<protein>
    <submittedName>
        <fullName evidence="1">Uncharacterized protein</fullName>
    </submittedName>
</protein>
<organism evidence="1 2">
    <name type="scientific">Pseudorhizobium halotolerans</name>
    <dbReference type="NCBI Taxonomy" id="1233081"/>
    <lineage>
        <taxon>Bacteria</taxon>
        <taxon>Pseudomonadati</taxon>
        <taxon>Pseudomonadota</taxon>
        <taxon>Alphaproteobacteria</taxon>
        <taxon>Hyphomicrobiales</taxon>
        <taxon>Rhizobiaceae</taxon>
        <taxon>Rhizobium/Agrobacterium group</taxon>
        <taxon>Pseudorhizobium</taxon>
    </lineage>
</organism>
<sequence>MQPPIIVGRGGVSKTPPFLFPHAGTVDSVYVSFDDG</sequence>
<proteinExistence type="predicted"/>
<name>A0ABM8PMX3_9HYPH</name>
<gene>
    <name evidence="1" type="ORF">RHAB21_02805</name>
</gene>
<reference evidence="1 2" key="1">
    <citation type="submission" date="2020-11" db="EMBL/GenBank/DDBJ databases">
        <authorList>
            <person name="Lassalle F."/>
        </authorList>
    </citation>
    <scope>NUCLEOTIDE SEQUENCE [LARGE SCALE GENOMIC DNA]</scope>
    <source>
        <strain evidence="1 2">AB21</strain>
    </source>
</reference>
<evidence type="ECO:0000313" key="1">
    <source>
        <dbReference type="EMBL" id="CAD7038567.1"/>
    </source>
</evidence>